<sequence length="100" mass="11325">MKNMTDSILDSVAFFQKDALKKNKRIIIGIDSTFVTGLPLKNDLEKIDNPLIKEFSEMRAKNSNSKDFIILNDVSILGTEKHLDFLVIRIQKVSAISLDD</sequence>
<accession>A0A0R1KYV5</accession>
<gene>
    <name evidence="1" type="ORF">FC78_GL000837</name>
</gene>
<reference evidence="1 2" key="1">
    <citation type="journal article" date="2015" name="Genome Announc.">
        <title>Expanding the biotechnology potential of lactobacilli through comparative genomics of 213 strains and associated genera.</title>
        <authorList>
            <person name="Sun Z."/>
            <person name="Harris H.M."/>
            <person name="McCann A."/>
            <person name="Guo C."/>
            <person name="Argimon S."/>
            <person name="Zhang W."/>
            <person name="Yang X."/>
            <person name="Jeffery I.B."/>
            <person name="Cooney J.C."/>
            <person name="Kagawa T.F."/>
            <person name="Liu W."/>
            <person name="Song Y."/>
            <person name="Salvetti E."/>
            <person name="Wrobel A."/>
            <person name="Rasinkangas P."/>
            <person name="Parkhill J."/>
            <person name="Rea M.C."/>
            <person name="O'Sullivan O."/>
            <person name="Ritari J."/>
            <person name="Douillard F.P."/>
            <person name="Paul Ross R."/>
            <person name="Yang R."/>
            <person name="Briner A.E."/>
            <person name="Felis G.E."/>
            <person name="de Vos W.M."/>
            <person name="Barrangou R."/>
            <person name="Klaenhammer T.R."/>
            <person name="Caufield P.W."/>
            <person name="Cui Y."/>
            <person name="Zhang H."/>
            <person name="O'Toole P.W."/>
        </authorList>
    </citation>
    <scope>NUCLEOTIDE SEQUENCE [LARGE SCALE GENOMIC DNA]</scope>
    <source>
        <strain evidence="1 2">DSM 19674</strain>
    </source>
</reference>
<comment type="caution">
    <text evidence="1">The sequence shown here is derived from an EMBL/GenBank/DDBJ whole genome shotgun (WGS) entry which is preliminary data.</text>
</comment>
<evidence type="ECO:0000313" key="1">
    <source>
        <dbReference type="EMBL" id="KRK85034.1"/>
    </source>
</evidence>
<dbReference type="PATRIC" id="fig|1423788.3.peg.863"/>
<evidence type="ECO:0000313" key="2">
    <source>
        <dbReference type="Proteomes" id="UP000051515"/>
    </source>
</evidence>
<dbReference type="Proteomes" id="UP000051515">
    <property type="component" value="Unassembled WGS sequence"/>
</dbReference>
<proteinExistence type="predicted"/>
<keyword evidence="2" id="KW-1185">Reference proteome</keyword>
<dbReference type="AlphaFoldDB" id="A0A0R1KYV5"/>
<name>A0A0R1KYV5_9LACO</name>
<organism evidence="1 2">
    <name type="scientific">Companilactobacillus bobalius DSM 19674</name>
    <dbReference type="NCBI Taxonomy" id="1423788"/>
    <lineage>
        <taxon>Bacteria</taxon>
        <taxon>Bacillati</taxon>
        <taxon>Bacillota</taxon>
        <taxon>Bacilli</taxon>
        <taxon>Lactobacillales</taxon>
        <taxon>Lactobacillaceae</taxon>
        <taxon>Companilactobacillus</taxon>
        <taxon>Companilactobacillus bobalius</taxon>
    </lineage>
</organism>
<protein>
    <submittedName>
        <fullName evidence="1">Uncharacterized protein</fullName>
    </submittedName>
</protein>
<dbReference type="EMBL" id="AZDY01000001">
    <property type="protein sequence ID" value="KRK85034.1"/>
    <property type="molecule type" value="Genomic_DNA"/>
</dbReference>